<comment type="similarity">
    <text evidence="2">Belongs to the cation diffusion facilitator (CDF) transporter (TC 2.A.4) family.</text>
</comment>
<feature type="transmembrane region" description="Helical" evidence="7">
    <location>
        <begin position="30"/>
        <end position="48"/>
    </location>
</feature>
<keyword evidence="5 7" id="KW-1133">Transmembrane helix</keyword>
<dbReference type="GO" id="GO:0016020">
    <property type="term" value="C:membrane"/>
    <property type="evidence" value="ECO:0007669"/>
    <property type="project" value="UniProtKB-SubCell"/>
</dbReference>
<dbReference type="Gene3D" id="1.20.1510.10">
    <property type="entry name" value="Cation efflux protein transmembrane domain"/>
    <property type="match status" value="1"/>
</dbReference>
<proteinExistence type="inferred from homology"/>
<dbReference type="STRING" id="1423803.FD13_GL000617"/>
<comment type="caution">
    <text evidence="9">The sequence shown here is derived from an EMBL/GenBank/DDBJ whole genome shotgun (WGS) entry which is preliminary data.</text>
</comment>
<protein>
    <submittedName>
        <fullName evidence="9">Cobalt-zinc-cadmium resistance protein</fullName>
    </submittedName>
</protein>
<reference evidence="9 10" key="1">
    <citation type="journal article" date="2015" name="Genome Announc.">
        <title>Expanding the biotechnology potential of lactobacilli through comparative genomics of 213 strains and associated genera.</title>
        <authorList>
            <person name="Sun Z."/>
            <person name="Harris H.M."/>
            <person name="McCann A."/>
            <person name="Guo C."/>
            <person name="Argimon S."/>
            <person name="Zhang W."/>
            <person name="Yang X."/>
            <person name="Jeffery I.B."/>
            <person name="Cooney J.C."/>
            <person name="Kagawa T.F."/>
            <person name="Liu W."/>
            <person name="Song Y."/>
            <person name="Salvetti E."/>
            <person name="Wrobel A."/>
            <person name="Rasinkangas P."/>
            <person name="Parkhill J."/>
            <person name="Rea M.C."/>
            <person name="O'Sullivan O."/>
            <person name="Ritari J."/>
            <person name="Douillard F.P."/>
            <person name="Paul Ross R."/>
            <person name="Yang R."/>
            <person name="Briner A.E."/>
            <person name="Felis G.E."/>
            <person name="de Vos W.M."/>
            <person name="Barrangou R."/>
            <person name="Klaenhammer T.R."/>
            <person name="Caufield P.W."/>
            <person name="Cui Y."/>
            <person name="Zhang H."/>
            <person name="O'Toole P.W."/>
        </authorList>
    </citation>
    <scope>NUCLEOTIDE SEQUENCE [LARGE SCALE GENOMIC DNA]</scope>
    <source>
        <strain evidence="9 10">DSM 21775</strain>
    </source>
</reference>
<sequence length="332" mass="37018">MNETNQDWQHVQRTVVANLSLAYRHLWENVGIYLALFLIEYSAAWMGHSQVLRADALNNLSGIFSTSLLMTGLYIAAKTRDNDLWGAPIAATDRSHVGPRTQQSRFRFETIYTLLAGIVMVFIAADILFEASHHLIWPSHEHLQPLLSGLAAATSGLLLTLLWWSNRRWARQLRNTALAAAAKDTFTDVLTSLVTLLTIASIGWFHLTWIDGVASLALGLYILYAGTQIFRQCTLKLVDYFDPRLEAAYRQAVATLPAVQQVLFIKAYYDGNLIMVSVTIAVAPNMTAATIYQLTQDINRLLRTQYGVTETALMVMPADQLSTKKGSATRPT</sequence>
<feature type="domain" description="Cation efflux protein transmembrane" evidence="8">
    <location>
        <begin position="107"/>
        <end position="237"/>
    </location>
</feature>
<dbReference type="InterPro" id="IPR050291">
    <property type="entry name" value="CDF_Transporter"/>
</dbReference>
<dbReference type="RefSeq" id="WP_061776852.1">
    <property type="nucleotide sequence ID" value="NZ_AYZH01000015.1"/>
</dbReference>
<comment type="subcellular location">
    <subcellularLocation>
        <location evidence="1">Membrane</location>
        <topology evidence="1">Multi-pass membrane protein</topology>
    </subcellularLocation>
</comment>
<dbReference type="OrthoDB" id="9806522at2"/>
<dbReference type="PANTHER" id="PTHR43840:SF50">
    <property type="entry name" value="MANGANESE EFFLUX SYSTEM PROTEIN MNES"/>
    <property type="match status" value="1"/>
</dbReference>
<dbReference type="InterPro" id="IPR027469">
    <property type="entry name" value="Cation_efflux_TMD_sf"/>
</dbReference>
<keyword evidence="4 7" id="KW-0812">Transmembrane</keyword>
<evidence type="ECO:0000256" key="2">
    <source>
        <dbReference type="ARBA" id="ARBA00008114"/>
    </source>
</evidence>
<feature type="transmembrane region" description="Helical" evidence="7">
    <location>
        <begin position="60"/>
        <end position="77"/>
    </location>
</feature>
<feature type="transmembrane region" description="Helical" evidence="7">
    <location>
        <begin position="110"/>
        <end position="131"/>
    </location>
</feature>
<dbReference type="SUPFAM" id="SSF161111">
    <property type="entry name" value="Cation efflux protein transmembrane domain-like"/>
    <property type="match status" value="1"/>
</dbReference>
<evidence type="ECO:0000256" key="5">
    <source>
        <dbReference type="ARBA" id="ARBA00022989"/>
    </source>
</evidence>
<feature type="transmembrane region" description="Helical" evidence="7">
    <location>
        <begin position="143"/>
        <end position="164"/>
    </location>
</feature>
<dbReference type="AlphaFoldDB" id="A0A0R2DNG5"/>
<dbReference type="PANTHER" id="PTHR43840">
    <property type="entry name" value="MITOCHONDRIAL METAL TRANSPORTER 1-RELATED"/>
    <property type="match status" value="1"/>
</dbReference>
<dbReference type="Pfam" id="PF01545">
    <property type="entry name" value="Cation_efflux"/>
    <property type="match status" value="1"/>
</dbReference>
<dbReference type="EMBL" id="AYZH01000015">
    <property type="protein sequence ID" value="KRN01788.1"/>
    <property type="molecule type" value="Genomic_DNA"/>
</dbReference>
<dbReference type="SUPFAM" id="SSF160240">
    <property type="entry name" value="Cation efflux protein cytoplasmic domain-like"/>
    <property type="match status" value="1"/>
</dbReference>
<organism evidence="9 10">
    <name type="scientific">Levilactobacillus senmaizukei DSM 21775 = NBRC 103853</name>
    <dbReference type="NCBI Taxonomy" id="1423803"/>
    <lineage>
        <taxon>Bacteria</taxon>
        <taxon>Bacillati</taxon>
        <taxon>Bacillota</taxon>
        <taxon>Bacilli</taxon>
        <taxon>Lactobacillales</taxon>
        <taxon>Lactobacillaceae</taxon>
        <taxon>Levilactobacillus</taxon>
    </lineage>
</organism>
<evidence type="ECO:0000256" key="6">
    <source>
        <dbReference type="ARBA" id="ARBA00023136"/>
    </source>
</evidence>
<dbReference type="GO" id="GO:0008324">
    <property type="term" value="F:monoatomic cation transmembrane transporter activity"/>
    <property type="evidence" value="ECO:0007669"/>
    <property type="project" value="InterPro"/>
</dbReference>
<evidence type="ECO:0000313" key="9">
    <source>
        <dbReference type="EMBL" id="KRN01788.1"/>
    </source>
</evidence>
<keyword evidence="10" id="KW-1185">Reference proteome</keyword>
<dbReference type="Proteomes" id="UP000051589">
    <property type="component" value="Unassembled WGS sequence"/>
</dbReference>
<dbReference type="InterPro" id="IPR002524">
    <property type="entry name" value="Cation_efflux"/>
</dbReference>
<dbReference type="InterPro" id="IPR058533">
    <property type="entry name" value="Cation_efflux_TM"/>
</dbReference>
<keyword evidence="3" id="KW-0813">Transport</keyword>
<evidence type="ECO:0000259" key="8">
    <source>
        <dbReference type="Pfam" id="PF01545"/>
    </source>
</evidence>
<keyword evidence="6 7" id="KW-0472">Membrane</keyword>
<evidence type="ECO:0000256" key="3">
    <source>
        <dbReference type="ARBA" id="ARBA00022448"/>
    </source>
</evidence>
<gene>
    <name evidence="9" type="ORF">FD13_GL000617</name>
</gene>
<dbReference type="InterPro" id="IPR036837">
    <property type="entry name" value="Cation_efflux_CTD_sf"/>
</dbReference>
<dbReference type="NCBIfam" id="TIGR01297">
    <property type="entry name" value="CDF"/>
    <property type="match status" value="1"/>
</dbReference>
<dbReference type="PATRIC" id="fig|1423803.3.peg.614"/>
<evidence type="ECO:0000256" key="1">
    <source>
        <dbReference type="ARBA" id="ARBA00004141"/>
    </source>
</evidence>
<accession>A0A0R2DNG5</accession>
<evidence type="ECO:0000313" key="10">
    <source>
        <dbReference type="Proteomes" id="UP000051589"/>
    </source>
</evidence>
<name>A0A0R2DNG5_9LACO</name>
<feature type="transmembrane region" description="Helical" evidence="7">
    <location>
        <begin position="185"/>
        <end position="207"/>
    </location>
</feature>
<evidence type="ECO:0000256" key="7">
    <source>
        <dbReference type="SAM" id="Phobius"/>
    </source>
</evidence>
<evidence type="ECO:0000256" key="4">
    <source>
        <dbReference type="ARBA" id="ARBA00022692"/>
    </source>
</evidence>